<reference evidence="21" key="1">
    <citation type="submission" date="2014-02" db="EMBL/GenBank/DDBJ databases">
        <authorList>
            <person name="Genoscope - CEA"/>
        </authorList>
    </citation>
    <scope>NUCLEOTIDE SEQUENCE</scope>
    <source>
        <strain evidence="21">LS3</strain>
    </source>
</reference>
<dbReference type="InterPro" id="IPR029320">
    <property type="entry name" value="Acyl-CoA_ox_N"/>
</dbReference>
<keyword evidence="10" id="KW-0443">Lipid metabolism</keyword>
<dbReference type="Pfam" id="PF01756">
    <property type="entry name" value="ACOX"/>
    <property type="match status" value="1"/>
</dbReference>
<dbReference type="Gene3D" id="2.40.110.10">
    <property type="entry name" value="Butyryl-CoA Dehydrogenase, subunit A, domain 2"/>
    <property type="match status" value="1"/>
</dbReference>
<dbReference type="InterPro" id="IPR046373">
    <property type="entry name" value="Acyl-CoA_Oxase/DH_mid-dom_sf"/>
</dbReference>
<dbReference type="UniPathway" id="UPA00661"/>
<evidence type="ECO:0000256" key="7">
    <source>
        <dbReference type="ARBA" id="ARBA00022827"/>
    </source>
</evidence>
<evidence type="ECO:0000259" key="19">
    <source>
        <dbReference type="Pfam" id="PF14749"/>
    </source>
</evidence>
<dbReference type="Pfam" id="PF22924">
    <property type="entry name" value="ACOX_C_alpha1"/>
    <property type="match status" value="1"/>
</dbReference>
<evidence type="ECO:0000256" key="9">
    <source>
        <dbReference type="ARBA" id="ARBA00023002"/>
    </source>
</evidence>
<evidence type="ECO:0000256" key="10">
    <source>
        <dbReference type="ARBA" id="ARBA00023098"/>
    </source>
</evidence>
<reference evidence="21" key="2">
    <citation type="submission" date="2014-06" db="EMBL/GenBank/DDBJ databases">
        <title>The complete genome of Blastobotrys (Arxula) adeninivorans LS3 - a yeast of biotechnological interest.</title>
        <authorList>
            <person name="Kunze G."/>
            <person name="Gaillardin C."/>
            <person name="Czernicka M."/>
            <person name="Durrens P."/>
            <person name="Martin T."/>
            <person name="Boer E."/>
            <person name="Gabaldon T."/>
            <person name="Cruz J."/>
            <person name="Talla E."/>
            <person name="Marck C."/>
            <person name="Goffeau A."/>
            <person name="Barbe V."/>
            <person name="Baret P."/>
            <person name="Baronian K."/>
            <person name="Beier S."/>
            <person name="Bleykasten C."/>
            <person name="Bode R."/>
            <person name="Casaregola S."/>
            <person name="Despons L."/>
            <person name="Fairhead C."/>
            <person name="Giersberg M."/>
            <person name="Gierski P."/>
            <person name="Hahnel U."/>
            <person name="Hartmann A."/>
            <person name="Jankowska D."/>
            <person name="Jubin C."/>
            <person name="Jung P."/>
            <person name="Lafontaine I."/>
            <person name="Leh-Louis V."/>
            <person name="Lemaire M."/>
            <person name="Marcet-Houben M."/>
            <person name="Mascher M."/>
            <person name="Morel G."/>
            <person name="Richard G.-F."/>
            <person name="Riechen J."/>
            <person name="Sacerdot C."/>
            <person name="Sarkar A."/>
            <person name="Savel G."/>
            <person name="Schacherer J."/>
            <person name="Sherman D."/>
            <person name="Straub M.-L."/>
            <person name="Stein N."/>
            <person name="Thierry A."/>
            <person name="Trautwein-Schult A."/>
            <person name="Westhof E."/>
            <person name="Worch S."/>
            <person name="Dujon B."/>
            <person name="Souciet J.-L."/>
            <person name="Wincker P."/>
            <person name="Scholz U."/>
            <person name="Neuveglise N."/>
        </authorList>
    </citation>
    <scope>NUCLEOTIDE SEQUENCE</scope>
    <source>
        <strain evidence="21">LS3</strain>
    </source>
</reference>
<comment type="catalytic activity">
    <reaction evidence="1">
        <text>a 2,3-saturated acyl-CoA + O2 = a (2E)-enoyl-CoA + H2O2</text>
        <dbReference type="Rhea" id="RHEA:38959"/>
        <dbReference type="ChEBI" id="CHEBI:15379"/>
        <dbReference type="ChEBI" id="CHEBI:16240"/>
        <dbReference type="ChEBI" id="CHEBI:58856"/>
        <dbReference type="ChEBI" id="CHEBI:65111"/>
        <dbReference type="EC" id="1.3.3.6"/>
    </reaction>
</comment>
<dbReference type="InterPro" id="IPR036250">
    <property type="entry name" value="AcylCo_DH-like_C"/>
</dbReference>
<evidence type="ECO:0000259" key="18">
    <source>
        <dbReference type="Pfam" id="PF02770"/>
    </source>
</evidence>
<dbReference type="GO" id="GO:0033540">
    <property type="term" value="P:fatty acid beta-oxidation using acyl-CoA oxidase"/>
    <property type="evidence" value="ECO:0007669"/>
    <property type="project" value="UniProtKB-UniPathway"/>
</dbReference>
<dbReference type="SUPFAM" id="SSF56645">
    <property type="entry name" value="Acyl-CoA dehydrogenase NM domain-like"/>
    <property type="match status" value="1"/>
</dbReference>
<dbReference type="InterPro" id="IPR009100">
    <property type="entry name" value="AcylCoA_DH/oxidase_NM_dom_sf"/>
</dbReference>
<dbReference type="GO" id="GO:0005777">
    <property type="term" value="C:peroxisome"/>
    <property type="evidence" value="ECO:0007669"/>
    <property type="project" value="UniProtKB-SubCell"/>
</dbReference>
<gene>
    <name evidence="21" type="ORF">GNLVRS02_ARAD1C08998g</name>
</gene>
<feature type="domain" description="Acyl-coenzyme A oxidase N-terminal" evidence="19">
    <location>
        <begin position="44"/>
        <end position="153"/>
    </location>
</feature>
<dbReference type="Pfam" id="PF02770">
    <property type="entry name" value="Acyl-CoA_dh_M"/>
    <property type="match status" value="1"/>
</dbReference>
<keyword evidence="9 21" id="KW-0560">Oxidoreductase</keyword>
<evidence type="ECO:0000259" key="17">
    <source>
        <dbReference type="Pfam" id="PF01756"/>
    </source>
</evidence>
<dbReference type="SUPFAM" id="SSF47203">
    <property type="entry name" value="Acyl-CoA dehydrogenase C-terminal domain-like"/>
    <property type="match status" value="2"/>
</dbReference>
<evidence type="ECO:0000256" key="8">
    <source>
        <dbReference type="ARBA" id="ARBA00022832"/>
    </source>
</evidence>
<dbReference type="InterPro" id="IPR002655">
    <property type="entry name" value="Acyl-CoA_oxidase_C"/>
</dbReference>
<keyword evidence="6 13" id="KW-0285">Flavoprotein</keyword>
<feature type="binding site" evidence="15">
    <location>
        <position position="208"/>
    </location>
    <ligand>
        <name>FAD</name>
        <dbReference type="ChEBI" id="CHEBI:57692"/>
    </ligand>
</feature>
<evidence type="ECO:0000256" key="6">
    <source>
        <dbReference type="ARBA" id="ARBA00022630"/>
    </source>
</evidence>
<evidence type="ECO:0000256" key="2">
    <source>
        <dbReference type="ARBA" id="ARBA00001974"/>
    </source>
</evidence>
<comment type="cofactor">
    <cofactor evidence="2">
        <name>FAD</name>
        <dbReference type="ChEBI" id="CHEBI:57692"/>
    </cofactor>
</comment>
<evidence type="ECO:0000256" key="14">
    <source>
        <dbReference type="PIRSR" id="PIRSR000168-1"/>
    </source>
</evidence>
<dbReference type="PANTHER" id="PTHR10909:SF352">
    <property type="entry name" value="ACYL-COENZYME A OXIDASE-LIKE PROTEIN"/>
    <property type="match status" value="1"/>
</dbReference>
<feature type="domain" description="Acyl-CoA oxidase/dehydrogenase middle" evidence="18">
    <location>
        <begin position="165"/>
        <end position="275"/>
    </location>
</feature>
<evidence type="ECO:0000256" key="4">
    <source>
        <dbReference type="ARBA" id="ARBA00004846"/>
    </source>
</evidence>
<comment type="similarity">
    <text evidence="5 13">Belongs to the acyl-CoA oxidase family.</text>
</comment>
<dbReference type="AlphaFoldDB" id="A0A060T010"/>
<feature type="domain" description="Acyl-CoA oxidase C-alpha1" evidence="20">
    <location>
        <begin position="305"/>
        <end position="476"/>
    </location>
</feature>
<keyword evidence="7 13" id="KW-0274">FAD</keyword>
<evidence type="ECO:0000313" key="21">
    <source>
        <dbReference type="EMBL" id="CDP34288.1"/>
    </source>
</evidence>
<dbReference type="FunFam" id="1.20.140.10:FF:000013">
    <property type="entry name" value="Acyl-coenzyme A oxidase"/>
    <property type="match status" value="1"/>
</dbReference>
<proteinExistence type="inferred from homology"/>
<dbReference type="Gene3D" id="1.20.140.10">
    <property type="entry name" value="Butyryl-CoA Dehydrogenase, subunit A, domain 3"/>
    <property type="match status" value="2"/>
</dbReference>
<feature type="active site" description="Proton acceptor" evidence="14">
    <location>
        <position position="461"/>
    </location>
</feature>
<dbReference type="Gene3D" id="1.10.540.10">
    <property type="entry name" value="Acyl-CoA dehydrogenase/oxidase, N-terminal domain"/>
    <property type="match status" value="1"/>
</dbReference>
<dbReference type="PhylomeDB" id="A0A060T010"/>
<feature type="binding site" evidence="15">
    <location>
        <position position="169"/>
    </location>
    <ligand>
        <name>FAD</name>
        <dbReference type="ChEBI" id="CHEBI:57692"/>
    </ligand>
</feature>
<evidence type="ECO:0000256" key="15">
    <source>
        <dbReference type="PIRSR" id="PIRSR000168-2"/>
    </source>
</evidence>
<dbReference type="InterPro" id="IPR055060">
    <property type="entry name" value="ACOX_C_alpha1"/>
</dbReference>
<organism evidence="21">
    <name type="scientific">Blastobotrys adeninivorans</name>
    <name type="common">Yeast</name>
    <name type="synonym">Arxula adeninivorans</name>
    <dbReference type="NCBI Taxonomy" id="409370"/>
    <lineage>
        <taxon>Eukaryota</taxon>
        <taxon>Fungi</taxon>
        <taxon>Dikarya</taxon>
        <taxon>Ascomycota</taxon>
        <taxon>Saccharomycotina</taxon>
        <taxon>Dipodascomycetes</taxon>
        <taxon>Dipodascales</taxon>
        <taxon>Trichomonascaceae</taxon>
        <taxon>Blastobotrys</taxon>
    </lineage>
</organism>
<keyword evidence="11" id="KW-0576">Peroxisome</keyword>
<dbReference type="InterPro" id="IPR012258">
    <property type="entry name" value="Acyl-CoA_oxidase"/>
</dbReference>
<evidence type="ECO:0000256" key="13">
    <source>
        <dbReference type="PIRNR" id="PIRNR000168"/>
    </source>
</evidence>
<comment type="subunit">
    <text evidence="12">Heteropentamer composed of five different subunits.</text>
</comment>
<dbReference type="InterPro" id="IPR037069">
    <property type="entry name" value="AcylCoA_DH/ox_N_sf"/>
</dbReference>
<dbReference type="GO" id="GO:0005504">
    <property type="term" value="F:fatty acid binding"/>
    <property type="evidence" value="ECO:0007669"/>
    <property type="project" value="TreeGrafter"/>
</dbReference>
<evidence type="ECO:0000256" key="12">
    <source>
        <dbReference type="ARBA" id="ARBA00063271"/>
    </source>
</evidence>
<dbReference type="InterPro" id="IPR006091">
    <property type="entry name" value="Acyl-CoA_Oxase/DH_mid-dom"/>
</dbReference>
<name>A0A060T010_BLAAD</name>
<dbReference type="GO" id="GO:0003997">
    <property type="term" value="F:acyl-CoA oxidase activity"/>
    <property type="evidence" value="ECO:0007669"/>
    <property type="project" value="UniProtKB-EC"/>
</dbReference>
<evidence type="ECO:0000256" key="5">
    <source>
        <dbReference type="ARBA" id="ARBA00006288"/>
    </source>
</evidence>
<dbReference type="GO" id="GO:0071949">
    <property type="term" value="F:FAD binding"/>
    <property type="evidence" value="ECO:0007669"/>
    <property type="project" value="InterPro"/>
</dbReference>
<dbReference type="PANTHER" id="PTHR10909">
    <property type="entry name" value="ELECTRON TRANSPORT OXIDOREDUCTASE"/>
    <property type="match status" value="1"/>
</dbReference>
<protein>
    <recommendedName>
        <fullName evidence="13">Acyl-coenzyme A oxidase</fullName>
    </recommendedName>
</protein>
<evidence type="ECO:0000256" key="1">
    <source>
        <dbReference type="ARBA" id="ARBA00001201"/>
    </source>
</evidence>
<accession>A0A060T010</accession>
<feature type="domain" description="Acyl-CoA oxidase C-terminal" evidence="17">
    <location>
        <begin position="513"/>
        <end position="693"/>
    </location>
</feature>
<feature type="region of interest" description="Disordered" evidence="16">
    <location>
        <begin position="689"/>
        <end position="709"/>
    </location>
</feature>
<dbReference type="FunFam" id="2.40.110.10:FF:000003">
    <property type="entry name" value="Acyl-coenzyme A oxidase"/>
    <property type="match status" value="1"/>
</dbReference>
<dbReference type="EMBL" id="HG937693">
    <property type="protein sequence ID" value="CDP34288.1"/>
    <property type="molecule type" value="Genomic_DNA"/>
</dbReference>
<dbReference type="FunFam" id="1.10.540.10:FF:000018">
    <property type="entry name" value="Acyl-coenzyme A oxidase"/>
    <property type="match status" value="1"/>
</dbReference>
<sequence length="709" mass="79490">MASRLANLGANPTAAVTHNGKDYNTFTEPPVALAQERAKANFPVRELTYYLDGGEQNTKKIEEMMLDIERNPIFSMDDQYDLPMEKNREITMQRVGVLSQYVQAAPEFESLKRFSIVGLIDASTTTRTGVHFGLFFGAVRSSGTNEQLAYWVSKGAGTLRRFFGCFCMTELGHGSNVAGMETTATFDKKTDEFVIHTPHVAATKWWIGGAAHTATHTVCYARLIVDGKDYGVKNFVVPLRNTEDWSLKPGIAVGDIGKKMGRDGIDNGWVQFTHVRIPRQYMLMRYTKVDSEGNVTQPPLDQLSYGALIGGRVSMAVDSSLWAARFLTIATRYAAVRRQFSSTPGEPESKILDYKFHQRRLIPRLAYTFAMRAGSEKLLQFHSKAMDNMLNVNKNDKAALNSAIEDMKELFSLSAGLKAFSTWGTAEIIDQCRQSCGGHGYSGYNGFGQGYNDWVVQCTWEGDNNILCLSAGRALIQAGLAARKGGKVGDAASYITRSKELASKKLNGRDIRDPKILVEAFESASARGINRAVDQYLELTEKKGLNQTQAFEELSQLRFEIARVHTRTYLIRSFFDSVESAKDSIKPVLRDLATLFALWSLEADSAQFLVSGYLSPDDIPRITTLVDEYNGKIREQVIPIIDAFNLSDFFINAPIGKYDGDAYKHYFDKVVRRNPNRESRAPYHDRLIKPFMQRPEDEDEEDLEELVED</sequence>
<keyword evidence="8" id="KW-0276">Fatty acid metabolism</keyword>
<comment type="subcellular location">
    <subcellularLocation>
        <location evidence="3">Peroxisome</location>
    </subcellularLocation>
</comment>
<dbReference type="FunFam" id="1.20.140.10:FF:000015">
    <property type="entry name" value="Acyl-coenzyme A oxidase"/>
    <property type="match status" value="1"/>
</dbReference>
<dbReference type="Pfam" id="PF14749">
    <property type="entry name" value="Acyl-CoA_ox_N"/>
    <property type="match status" value="1"/>
</dbReference>
<evidence type="ECO:0000256" key="3">
    <source>
        <dbReference type="ARBA" id="ARBA00004275"/>
    </source>
</evidence>
<feature type="compositionally biased region" description="Acidic residues" evidence="16">
    <location>
        <begin position="696"/>
        <end position="709"/>
    </location>
</feature>
<dbReference type="PIRSF" id="PIRSF000168">
    <property type="entry name" value="Acyl-CoA_oxidase"/>
    <property type="match status" value="1"/>
</dbReference>
<evidence type="ECO:0000256" key="16">
    <source>
        <dbReference type="SAM" id="MobiDB-lite"/>
    </source>
</evidence>
<evidence type="ECO:0000259" key="20">
    <source>
        <dbReference type="Pfam" id="PF22924"/>
    </source>
</evidence>
<evidence type="ECO:0000256" key="11">
    <source>
        <dbReference type="ARBA" id="ARBA00023140"/>
    </source>
</evidence>
<comment type="pathway">
    <text evidence="4">Lipid metabolism; peroxisomal fatty acid beta-oxidation.</text>
</comment>
<dbReference type="GO" id="GO:0055088">
    <property type="term" value="P:lipid homeostasis"/>
    <property type="evidence" value="ECO:0007669"/>
    <property type="project" value="TreeGrafter"/>
</dbReference>